<dbReference type="Gene3D" id="3.10.310.90">
    <property type="match status" value="1"/>
</dbReference>
<reference evidence="3 4" key="1">
    <citation type="submission" date="2019-03" db="EMBL/GenBank/DDBJ databases">
        <title>Freshwater and sediment microbial communities from various areas in North America, analyzing microbe dynamics in response to fracking.</title>
        <authorList>
            <person name="Lamendella R."/>
        </authorList>
    </citation>
    <scope>NUCLEOTIDE SEQUENCE [LARGE SCALE GENOMIC DNA]</scope>
    <source>
        <strain evidence="3 4">74A</strain>
    </source>
</reference>
<dbReference type="OrthoDB" id="6402964at2"/>
<keyword evidence="1" id="KW-0812">Transmembrane</keyword>
<keyword evidence="4" id="KW-1185">Reference proteome</keyword>
<evidence type="ECO:0000256" key="1">
    <source>
        <dbReference type="SAM" id="Phobius"/>
    </source>
</evidence>
<dbReference type="EMBL" id="SLWF01000017">
    <property type="protein sequence ID" value="TCN82790.1"/>
    <property type="molecule type" value="Genomic_DNA"/>
</dbReference>
<evidence type="ECO:0000313" key="3">
    <source>
        <dbReference type="EMBL" id="TCN82790.1"/>
    </source>
</evidence>
<feature type="transmembrane region" description="Helical" evidence="1">
    <location>
        <begin position="6"/>
        <end position="25"/>
    </location>
</feature>
<evidence type="ECO:0000313" key="4">
    <source>
        <dbReference type="Proteomes" id="UP000294832"/>
    </source>
</evidence>
<dbReference type="Pfam" id="PF16175">
    <property type="entry name" value="DUF4875"/>
    <property type="match status" value="1"/>
</dbReference>
<protein>
    <recommendedName>
        <fullName evidence="2">DUF4875 domain-containing protein</fullName>
    </recommendedName>
</protein>
<keyword evidence="1" id="KW-0472">Membrane</keyword>
<evidence type="ECO:0000259" key="2">
    <source>
        <dbReference type="Pfam" id="PF16175"/>
    </source>
</evidence>
<comment type="caution">
    <text evidence="3">The sequence shown here is derived from an EMBL/GenBank/DDBJ whole genome shotgun (WGS) entry which is preliminary data.</text>
</comment>
<dbReference type="Gene3D" id="6.10.20.130">
    <property type="match status" value="1"/>
</dbReference>
<gene>
    <name evidence="3" type="ORF">EDC91_1179</name>
</gene>
<name>A0A4R2FB42_9GAMM</name>
<dbReference type="InterPro" id="IPR032383">
    <property type="entry name" value="DUF4875"/>
</dbReference>
<dbReference type="Proteomes" id="UP000294832">
    <property type="component" value="Unassembled WGS sequence"/>
</dbReference>
<dbReference type="RefSeq" id="WP_133039314.1">
    <property type="nucleotide sequence ID" value="NZ_SLWF01000017.1"/>
</dbReference>
<organism evidence="3 4">
    <name type="scientific">Shewanella fodinae</name>
    <dbReference type="NCBI Taxonomy" id="552357"/>
    <lineage>
        <taxon>Bacteria</taxon>
        <taxon>Pseudomonadati</taxon>
        <taxon>Pseudomonadota</taxon>
        <taxon>Gammaproteobacteria</taxon>
        <taxon>Alteromonadales</taxon>
        <taxon>Shewanellaceae</taxon>
        <taxon>Shewanella</taxon>
    </lineage>
</organism>
<keyword evidence="1" id="KW-1133">Transmembrane helix</keyword>
<feature type="domain" description="DUF4875" evidence="2">
    <location>
        <begin position="73"/>
        <end position="224"/>
    </location>
</feature>
<sequence>MQDKRAVQVSIIVILTIAVVLVLYFTSTPSKDNFRPATPKTTNIQAVQPIEQRPPAIDINRSWPTQIAALARRAMSYTVIKSQLVHERRSTLLVVITSPYANGYEQFLGTAIKVARSMAISRNVAAVHVLLEPNEVLIGKGYQLADVALYTDGKGEDGQTFNGVYWQASAMQNPYSPQQLQVASLWFQHQSEYLDSHGKINESALKRYIAEQLNIPDFAVKLPQSNRLPLTIDNQPSD</sequence>
<accession>A0A4R2FB42</accession>
<dbReference type="AlphaFoldDB" id="A0A4R2FB42"/>
<proteinExistence type="predicted"/>